<evidence type="ECO:0000313" key="1">
    <source>
        <dbReference type="EMBL" id="MBB5867896.1"/>
    </source>
</evidence>
<comment type="caution">
    <text evidence="1">The sequence shown here is derived from an EMBL/GenBank/DDBJ whole genome shotgun (WGS) entry which is preliminary data.</text>
</comment>
<name>A0A841BKX8_9ACTN</name>
<reference evidence="1 2" key="1">
    <citation type="submission" date="2020-08" db="EMBL/GenBank/DDBJ databases">
        <title>Sequencing the genomes of 1000 actinobacteria strains.</title>
        <authorList>
            <person name="Klenk H.-P."/>
        </authorList>
    </citation>
    <scope>NUCLEOTIDE SEQUENCE [LARGE SCALE GENOMIC DNA]</scope>
    <source>
        <strain evidence="1 2">DSM 45362</strain>
    </source>
</reference>
<dbReference type="Proteomes" id="UP000587527">
    <property type="component" value="Unassembled WGS sequence"/>
</dbReference>
<sequence length="346" mass="37513">MSDQSLDDRRSGPCGPADLRELASTGGLARRAACVLGEERMSLVREAYEVVWPVVFQRITRRVEAGRGHHTCAISVRHLADGCLDGFHDDVEAVVEHVLTHATMPIRDLEAWVASRLTVATVDAHRRRRGQRGALQRPRLPKWLAQALGNDPWPRELATQILVWAGVTATAGTAVWPVDRWAQRRAEVTGDTVGADPALVRREIETVLRVMQGRPAWYAKYVEEPMGRKPIVAGMLLGDEGLGNRPVPASVRDDRRERAYTGLAAIAVDQIAARLHRGDDVAVITAVTVEVLGLVFGSDIGAVDLDQPPHGSTAEGEAVAGLLADPAAVERIVAAVRAIIEPGNRL</sequence>
<organism evidence="1 2">
    <name type="scientific">Allocatelliglobosispora scoriae</name>
    <dbReference type="NCBI Taxonomy" id="643052"/>
    <lineage>
        <taxon>Bacteria</taxon>
        <taxon>Bacillati</taxon>
        <taxon>Actinomycetota</taxon>
        <taxon>Actinomycetes</taxon>
        <taxon>Micromonosporales</taxon>
        <taxon>Micromonosporaceae</taxon>
        <taxon>Allocatelliglobosispora</taxon>
    </lineage>
</organism>
<accession>A0A841BKX8</accession>
<dbReference type="RefSeq" id="WP_184833401.1">
    <property type="nucleotide sequence ID" value="NZ_JACHMN010000002.1"/>
</dbReference>
<dbReference type="EMBL" id="JACHMN010000002">
    <property type="protein sequence ID" value="MBB5867896.1"/>
    <property type="molecule type" value="Genomic_DNA"/>
</dbReference>
<dbReference type="AlphaFoldDB" id="A0A841BKX8"/>
<gene>
    <name evidence="1" type="ORF">F4553_001275</name>
</gene>
<proteinExistence type="predicted"/>
<protein>
    <submittedName>
        <fullName evidence="1">Uncharacterized protein</fullName>
    </submittedName>
</protein>
<evidence type="ECO:0000313" key="2">
    <source>
        <dbReference type="Proteomes" id="UP000587527"/>
    </source>
</evidence>
<keyword evidence="2" id="KW-1185">Reference proteome</keyword>